<dbReference type="PROSITE" id="PS51071">
    <property type="entry name" value="HTH_RPIR"/>
    <property type="match status" value="1"/>
</dbReference>
<dbReference type="InterPro" id="IPR036388">
    <property type="entry name" value="WH-like_DNA-bd_sf"/>
</dbReference>
<keyword evidence="3" id="KW-0324">Glycolysis</keyword>
<evidence type="ECO:0000259" key="5">
    <source>
        <dbReference type="PROSITE" id="PS51071"/>
    </source>
</evidence>
<proteinExistence type="predicted"/>
<keyword evidence="4" id="KW-0804">Transcription</keyword>
<dbReference type="PANTHER" id="PTHR30514:SF18">
    <property type="entry name" value="RPIR-FAMILY TRANSCRIPTIONAL REGULATOR"/>
    <property type="match status" value="1"/>
</dbReference>
<organism evidence="7 8">
    <name type="scientific">Achromobacter deleyi</name>
    <dbReference type="NCBI Taxonomy" id="1353891"/>
    <lineage>
        <taxon>Bacteria</taxon>
        <taxon>Pseudomonadati</taxon>
        <taxon>Pseudomonadota</taxon>
        <taxon>Betaproteobacteria</taxon>
        <taxon>Burkholderiales</taxon>
        <taxon>Alcaligenaceae</taxon>
        <taxon>Achromobacter</taxon>
    </lineage>
</organism>
<dbReference type="SUPFAM" id="SSF46689">
    <property type="entry name" value="Homeodomain-like"/>
    <property type="match status" value="1"/>
</dbReference>
<dbReference type="GO" id="GO:0003677">
    <property type="term" value="F:DNA binding"/>
    <property type="evidence" value="ECO:0007669"/>
    <property type="project" value="UniProtKB-KW"/>
</dbReference>
<dbReference type="PROSITE" id="PS51464">
    <property type="entry name" value="SIS"/>
    <property type="match status" value="1"/>
</dbReference>
<dbReference type="PANTHER" id="PTHR30514">
    <property type="entry name" value="GLUCOKINASE"/>
    <property type="match status" value="1"/>
</dbReference>
<evidence type="ECO:0000313" key="7">
    <source>
        <dbReference type="EMBL" id="CAB3723571.1"/>
    </source>
</evidence>
<dbReference type="RefSeq" id="WP_175193796.1">
    <property type="nucleotide sequence ID" value="NZ_CADIJO010000015.1"/>
</dbReference>
<dbReference type="Gene3D" id="3.40.50.10490">
    <property type="entry name" value="Glucose-6-phosphate isomerase like protein, domain 1"/>
    <property type="match status" value="1"/>
</dbReference>
<gene>
    <name evidence="7" type="primary">murR</name>
    <name evidence="7" type="ORF">LMG3458_04193</name>
</gene>
<dbReference type="InterPro" id="IPR035472">
    <property type="entry name" value="RpiR-like_SIS"/>
</dbReference>
<dbReference type="GO" id="GO:0097367">
    <property type="term" value="F:carbohydrate derivative binding"/>
    <property type="evidence" value="ECO:0007669"/>
    <property type="project" value="InterPro"/>
</dbReference>
<dbReference type="Proteomes" id="UP000494111">
    <property type="component" value="Unassembled WGS sequence"/>
</dbReference>
<feature type="domain" description="SIS" evidence="6">
    <location>
        <begin position="123"/>
        <end position="264"/>
    </location>
</feature>
<evidence type="ECO:0000259" key="6">
    <source>
        <dbReference type="PROSITE" id="PS51464"/>
    </source>
</evidence>
<evidence type="ECO:0000256" key="2">
    <source>
        <dbReference type="ARBA" id="ARBA00023125"/>
    </source>
</evidence>
<dbReference type="SUPFAM" id="SSF53697">
    <property type="entry name" value="SIS domain"/>
    <property type="match status" value="1"/>
</dbReference>
<dbReference type="InterPro" id="IPR001347">
    <property type="entry name" value="SIS_dom"/>
</dbReference>
<dbReference type="EMBL" id="CADIJO010000015">
    <property type="protein sequence ID" value="CAB3723571.1"/>
    <property type="molecule type" value="Genomic_DNA"/>
</dbReference>
<feature type="domain" description="HTH rpiR-type" evidence="5">
    <location>
        <begin position="1"/>
        <end position="77"/>
    </location>
</feature>
<evidence type="ECO:0000313" key="8">
    <source>
        <dbReference type="Proteomes" id="UP000494111"/>
    </source>
</evidence>
<dbReference type="GO" id="GO:0003700">
    <property type="term" value="F:DNA-binding transcription factor activity"/>
    <property type="evidence" value="ECO:0007669"/>
    <property type="project" value="InterPro"/>
</dbReference>
<keyword evidence="2" id="KW-0238">DNA-binding</keyword>
<evidence type="ECO:0000256" key="1">
    <source>
        <dbReference type="ARBA" id="ARBA00023015"/>
    </source>
</evidence>
<dbReference type="GO" id="GO:0006096">
    <property type="term" value="P:glycolytic process"/>
    <property type="evidence" value="ECO:0007669"/>
    <property type="project" value="UniProtKB-KW"/>
</dbReference>
<dbReference type="InterPro" id="IPR000281">
    <property type="entry name" value="HTH_RpiR"/>
</dbReference>
<accession>A0A6S7AKF7</accession>
<dbReference type="Pfam" id="PF01418">
    <property type="entry name" value="HTH_6"/>
    <property type="match status" value="1"/>
</dbReference>
<keyword evidence="1" id="KW-0805">Transcription regulation</keyword>
<dbReference type="AlphaFoldDB" id="A0A6S7AKF7"/>
<reference evidence="7 8" key="1">
    <citation type="submission" date="2020-04" db="EMBL/GenBank/DDBJ databases">
        <authorList>
            <person name="De Canck E."/>
        </authorList>
    </citation>
    <scope>NUCLEOTIDE SEQUENCE [LARGE SCALE GENOMIC DNA]</scope>
    <source>
        <strain evidence="7 8">LMG 3458</strain>
    </source>
</reference>
<evidence type="ECO:0000256" key="3">
    <source>
        <dbReference type="ARBA" id="ARBA00023152"/>
    </source>
</evidence>
<dbReference type="Gene3D" id="1.10.10.10">
    <property type="entry name" value="Winged helix-like DNA-binding domain superfamily/Winged helix DNA-binding domain"/>
    <property type="match status" value="1"/>
</dbReference>
<evidence type="ECO:0000256" key="4">
    <source>
        <dbReference type="ARBA" id="ARBA00023163"/>
    </source>
</evidence>
<protein>
    <submittedName>
        <fullName evidence="7">HTH-type transcriptional regulator MurR</fullName>
    </submittedName>
</protein>
<name>A0A6S7AKF7_9BURK</name>
<dbReference type="Pfam" id="PF01380">
    <property type="entry name" value="SIS"/>
    <property type="match status" value="1"/>
</dbReference>
<dbReference type="InterPro" id="IPR046348">
    <property type="entry name" value="SIS_dom_sf"/>
</dbReference>
<dbReference type="InterPro" id="IPR009057">
    <property type="entry name" value="Homeodomain-like_sf"/>
</dbReference>
<dbReference type="CDD" id="cd05013">
    <property type="entry name" value="SIS_RpiR"/>
    <property type="match status" value="1"/>
</dbReference>
<dbReference type="InterPro" id="IPR047640">
    <property type="entry name" value="RpiR-like"/>
</dbReference>
<sequence length="286" mass="30344">MKARQQIIDGFDSLSPRLQVAARFVIDHPNEVVIGSMRTLAERAGVPPATLVRLAQQLGYGGWPELKSAFAGDLGLNGQGYGERARSLAQRSRRPDLLDDLFRAQQAALAATAEQCLPSLKAAAKLLKQARQVHVAGFRASFSIAHSLVYGYRLFRNSVHLVDGLGGNLQMQLRAIEPRDVVVAISFAPYSSESLAVADAARAAGASLIALTDSDASPLARAAQVTVLYSVAGASFFPSVTAAMGVTEALLGLLVAEGGDDVVARLKRNEQDLVESGAYLPLGSRY</sequence>